<dbReference type="RefSeq" id="WP_278017401.1">
    <property type="nucleotide sequence ID" value="NZ_CP121106.1"/>
</dbReference>
<dbReference type="InterPro" id="IPR007016">
    <property type="entry name" value="O-antigen_ligase-rel_domated"/>
</dbReference>
<feature type="transmembrane region" description="Helical" evidence="5">
    <location>
        <begin position="353"/>
        <end position="371"/>
    </location>
</feature>
<proteinExistence type="predicted"/>
<feature type="domain" description="O-antigen ligase-related" evidence="6">
    <location>
        <begin position="195"/>
        <end position="332"/>
    </location>
</feature>
<sequence>MQRITWALLFAAILATLAGGLGGSLQPSRLILAAALPLALLQPTIFRHLTPTAKQALVMVAAIVTGGVLSLAWTEDLAGGIGLLLAVLVGSLGFLAGNSWSTNPRSVQLLMRAWVIIVGISLPVALYEIATGNHFEGAFEDRTIGGIGSFPFAAIFFGNYNDFSAWLSLSFPITMAALALEKNPYLRFLIAGMNALVIAILVVNTSRGAIFIAIIGFAFFALKFQRVRIWLLLFVPVLIVMIIDQFGNEALDIYDLAVYRFESAGSQDESVSQRVGLLTAGLQALRDTYGFGVGVGGFEEYVNDNYPQLIPNPHNFLLEIAVNFGVIPALVFVRFFILTFLSVFRRKDMPEPVRVAVLFGVVTLPVIGAVPSHAAGYIYWWVWIATLVVMAEVRPVERMRQRSAPVNAMQMRTA</sequence>
<keyword evidence="7" id="KW-0436">Ligase</keyword>
<dbReference type="Pfam" id="PF04932">
    <property type="entry name" value="Wzy_C"/>
    <property type="match status" value="1"/>
</dbReference>
<feature type="transmembrane region" description="Helical" evidence="5">
    <location>
        <begin position="320"/>
        <end position="341"/>
    </location>
</feature>
<evidence type="ECO:0000256" key="4">
    <source>
        <dbReference type="ARBA" id="ARBA00023136"/>
    </source>
</evidence>
<evidence type="ECO:0000313" key="8">
    <source>
        <dbReference type="Proteomes" id="UP001215827"/>
    </source>
</evidence>
<dbReference type="InterPro" id="IPR051533">
    <property type="entry name" value="WaaL-like"/>
</dbReference>
<gene>
    <name evidence="7" type="ORF">P7228_06515</name>
</gene>
<dbReference type="Proteomes" id="UP001215827">
    <property type="component" value="Chromosome"/>
</dbReference>
<feature type="transmembrane region" description="Helical" evidence="5">
    <location>
        <begin position="79"/>
        <end position="97"/>
    </location>
</feature>
<feature type="transmembrane region" description="Helical" evidence="5">
    <location>
        <begin position="109"/>
        <end position="130"/>
    </location>
</feature>
<feature type="transmembrane region" description="Helical" evidence="5">
    <location>
        <begin position="163"/>
        <end position="180"/>
    </location>
</feature>
<dbReference type="EMBL" id="CP121106">
    <property type="protein sequence ID" value="WFL78711.1"/>
    <property type="molecule type" value="Genomic_DNA"/>
</dbReference>
<name>A0ABY8FZG7_9SPHN</name>
<accession>A0ABY8FZG7</accession>
<feature type="transmembrane region" description="Helical" evidence="5">
    <location>
        <begin position="229"/>
        <end position="247"/>
    </location>
</feature>
<evidence type="ECO:0000256" key="5">
    <source>
        <dbReference type="SAM" id="Phobius"/>
    </source>
</evidence>
<dbReference type="PANTHER" id="PTHR37422">
    <property type="entry name" value="TEICHURONIC ACID BIOSYNTHESIS PROTEIN TUAE"/>
    <property type="match status" value="1"/>
</dbReference>
<keyword evidence="3 5" id="KW-1133">Transmembrane helix</keyword>
<comment type="subcellular location">
    <subcellularLocation>
        <location evidence="1">Membrane</location>
        <topology evidence="1">Multi-pass membrane protein</topology>
    </subcellularLocation>
</comment>
<evidence type="ECO:0000256" key="1">
    <source>
        <dbReference type="ARBA" id="ARBA00004141"/>
    </source>
</evidence>
<feature type="transmembrane region" description="Helical" evidence="5">
    <location>
        <begin position="377"/>
        <end position="393"/>
    </location>
</feature>
<keyword evidence="4 5" id="KW-0472">Membrane</keyword>
<organism evidence="7 8">
    <name type="scientific">Altererythrobacter arenosus</name>
    <dbReference type="NCBI Taxonomy" id="3032592"/>
    <lineage>
        <taxon>Bacteria</taxon>
        <taxon>Pseudomonadati</taxon>
        <taxon>Pseudomonadota</taxon>
        <taxon>Alphaproteobacteria</taxon>
        <taxon>Sphingomonadales</taxon>
        <taxon>Erythrobacteraceae</taxon>
        <taxon>Altererythrobacter</taxon>
    </lineage>
</organism>
<keyword evidence="2 5" id="KW-0812">Transmembrane</keyword>
<evidence type="ECO:0000259" key="6">
    <source>
        <dbReference type="Pfam" id="PF04932"/>
    </source>
</evidence>
<evidence type="ECO:0000256" key="2">
    <source>
        <dbReference type="ARBA" id="ARBA00022692"/>
    </source>
</evidence>
<dbReference type="PANTHER" id="PTHR37422:SF23">
    <property type="entry name" value="TEICHURONIC ACID BIOSYNTHESIS PROTEIN TUAE"/>
    <property type="match status" value="1"/>
</dbReference>
<feature type="transmembrane region" description="Helical" evidence="5">
    <location>
        <begin position="56"/>
        <end position="73"/>
    </location>
</feature>
<dbReference type="GO" id="GO:0016874">
    <property type="term" value="F:ligase activity"/>
    <property type="evidence" value="ECO:0007669"/>
    <property type="project" value="UniProtKB-KW"/>
</dbReference>
<reference evidence="7 8" key="1">
    <citation type="submission" date="2023-03" db="EMBL/GenBank/DDBJ databases">
        <title>Altererythrobacter sp. CAU 1644 isolated from sand.</title>
        <authorList>
            <person name="Kim W."/>
        </authorList>
    </citation>
    <scope>NUCLEOTIDE SEQUENCE [LARGE SCALE GENOMIC DNA]</scope>
    <source>
        <strain evidence="7 8">CAU 1644</strain>
    </source>
</reference>
<protein>
    <submittedName>
        <fullName evidence="7">O-antigen ligase family protein</fullName>
    </submittedName>
</protein>
<keyword evidence="8" id="KW-1185">Reference proteome</keyword>
<evidence type="ECO:0000313" key="7">
    <source>
        <dbReference type="EMBL" id="WFL78711.1"/>
    </source>
</evidence>
<feature type="transmembrane region" description="Helical" evidence="5">
    <location>
        <begin position="30"/>
        <end position="49"/>
    </location>
</feature>
<evidence type="ECO:0000256" key="3">
    <source>
        <dbReference type="ARBA" id="ARBA00022989"/>
    </source>
</evidence>